<name>A0A6J4UA52_9BACT</name>
<protein>
    <submittedName>
        <fullName evidence="2">Uncharacterized protein</fullName>
    </submittedName>
</protein>
<evidence type="ECO:0000256" key="1">
    <source>
        <dbReference type="SAM" id="MobiDB-lite"/>
    </source>
</evidence>
<dbReference type="AlphaFoldDB" id="A0A6J4UA52"/>
<feature type="compositionally biased region" description="Basic residues" evidence="1">
    <location>
        <begin position="65"/>
        <end position="77"/>
    </location>
</feature>
<dbReference type="EMBL" id="CADCWF010000073">
    <property type="protein sequence ID" value="CAA9544817.1"/>
    <property type="molecule type" value="Genomic_DNA"/>
</dbReference>
<feature type="compositionally biased region" description="Basic and acidic residues" evidence="1">
    <location>
        <begin position="95"/>
        <end position="105"/>
    </location>
</feature>
<feature type="non-terminal residue" evidence="2">
    <location>
        <position position="105"/>
    </location>
</feature>
<accession>A0A6J4UA52</accession>
<reference evidence="2" key="1">
    <citation type="submission" date="2020-02" db="EMBL/GenBank/DDBJ databases">
        <authorList>
            <person name="Meier V. D."/>
        </authorList>
    </citation>
    <scope>NUCLEOTIDE SEQUENCE</scope>
    <source>
        <strain evidence="2">AVDCRST_MAG59</strain>
    </source>
</reference>
<sequence>GRGEGVAGRRPARGGNGVRGLFSRDDAAAAGRHPGVAEREAPPPPAWRRGRDRRHQRLRLDRGHPGVRRSGPRSRSHPARDCRDALGLRRAVRPLRGDGGRRPRV</sequence>
<feature type="compositionally biased region" description="Basic and acidic residues" evidence="1">
    <location>
        <begin position="78"/>
        <end position="87"/>
    </location>
</feature>
<feature type="compositionally biased region" description="Basic residues" evidence="1">
    <location>
        <begin position="48"/>
        <end position="57"/>
    </location>
</feature>
<feature type="non-terminal residue" evidence="2">
    <location>
        <position position="1"/>
    </location>
</feature>
<evidence type="ECO:0000313" key="2">
    <source>
        <dbReference type="EMBL" id="CAA9544817.1"/>
    </source>
</evidence>
<organism evidence="2">
    <name type="scientific">uncultured Thermomicrobiales bacterium</name>
    <dbReference type="NCBI Taxonomy" id="1645740"/>
    <lineage>
        <taxon>Bacteria</taxon>
        <taxon>Pseudomonadati</taxon>
        <taxon>Thermomicrobiota</taxon>
        <taxon>Thermomicrobia</taxon>
        <taxon>Thermomicrobiales</taxon>
        <taxon>environmental samples</taxon>
    </lineage>
</organism>
<feature type="region of interest" description="Disordered" evidence="1">
    <location>
        <begin position="1"/>
        <end position="105"/>
    </location>
</feature>
<gene>
    <name evidence="2" type="ORF">AVDCRST_MAG59-1189</name>
</gene>
<proteinExistence type="predicted"/>